<feature type="transmembrane region" description="Helical" evidence="1">
    <location>
        <begin position="56"/>
        <end position="78"/>
    </location>
</feature>
<dbReference type="RefSeq" id="WP_149729681.1">
    <property type="nucleotide sequence ID" value="NZ_VUJV01000006.1"/>
</dbReference>
<reference evidence="2 3" key="1">
    <citation type="submission" date="2019-09" db="EMBL/GenBank/DDBJ databases">
        <title>Nocardioides panacisoli sp. nov., isolated from the soil of a ginseng field.</title>
        <authorList>
            <person name="Cho C."/>
        </authorList>
    </citation>
    <scope>NUCLEOTIDE SEQUENCE [LARGE SCALE GENOMIC DNA]</scope>
    <source>
        <strain evidence="2 3">BN130099</strain>
    </source>
</reference>
<dbReference type="Proteomes" id="UP000325003">
    <property type="component" value="Unassembled WGS sequence"/>
</dbReference>
<comment type="caution">
    <text evidence="2">The sequence shown here is derived from an EMBL/GenBank/DDBJ whole genome shotgun (WGS) entry which is preliminary data.</text>
</comment>
<keyword evidence="1" id="KW-0812">Transmembrane</keyword>
<gene>
    <name evidence="2" type="ORF">F0U44_17685</name>
</gene>
<evidence type="ECO:0000256" key="1">
    <source>
        <dbReference type="SAM" id="Phobius"/>
    </source>
</evidence>
<protein>
    <submittedName>
        <fullName evidence="2">Uncharacterized protein</fullName>
    </submittedName>
</protein>
<accession>A0A5B1L8F8</accession>
<proteinExistence type="predicted"/>
<reference evidence="2 3" key="2">
    <citation type="submission" date="2019-09" db="EMBL/GenBank/DDBJ databases">
        <authorList>
            <person name="Jin C."/>
        </authorList>
    </citation>
    <scope>NUCLEOTIDE SEQUENCE [LARGE SCALE GENOMIC DNA]</scope>
    <source>
        <strain evidence="2 3">BN130099</strain>
    </source>
</reference>
<feature type="transmembrane region" description="Helical" evidence="1">
    <location>
        <begin position="128"/>
        <end position="148"/>
    </location>
</feature>
<dbReference type="AlphaFoldDB" id="A0A5B1L8F8"/>
<feature type="transmembrane region" description="Helical" evidence="1">
    <location>
        <begin position="90"/>
        <end position="108"/>
    </location>
</feature>
<evidence type="ECO:0000313" key="2">
    <source>
        <dbReference type="EMBL" id="KAA1417011.1"/>
    </source>
</evidence>
<keyword evidence="1" id="KW-1133">Transmembrane helix</keyword>
<dbReference type="EMBL" id="VUJV01000006">
    <property type="protein sequence ID" value="KAA1417011.1"/>
    <property type="molecule type" value="Genomic_DNA"/>
</dbReference>
<feature type="transmembrane region" description="Helical" evidence="1">
    <location>
        <begin position="20"/>
        <end position="44"/>
    </location>
</feature>
<organism evidence="2 3">
    <name type="scientific">Nocardioides humilatus</name>
    <dbReference type="NCBI Taxonomy" id="2607660"/>
    <lineage>
        <taxon>Bacteria</taxon>
        <taxon>Bacillati</taxon>
        <taxon>Actinomycetota</taxon>
        <taxon>Actinomycetes</taxon>
        <taxon>Propionibacteriales</taxon>
        <taxon>Nocardioidaceae</taxon>
        <taxon>Nocardioides</taxon>
    </lineage>
</organism>
<evidence type="ECO:0000313" key="3">
    <source>
        <dbReference type="Proteomes" id="UP000325003"/>
    </source>
</evidence>
<keyword evidence="3" id="KW-1185">Reference proteome</keyword>
<sequence>MTSQITTTHRPDVARATESWPLYAAVSVGLSVVLTAIGTFWSPLANYEATQSGEDFIAYLVVIAVIAVAAAVVFGLVVRKAPAGGGRVRTAVLSVLSVLSIAVFWAGLPMVFAGGAACLAMENPRSLGSRIVLVVTALVGAVAVWAALAG</sequence>
<name>A0A5B1L8F8_9ACTN</name>
<keyword evidence="1" id="KW-0472">Membrane</keyword>